<organism evidence="1 2">
    <name type="scientific">Niallia nealsonii</name>
    <dbReference type="NCBI Taxonomy" id="115979"/>
    <lineage>
        <taxon>Bacteria</taxon>
        <taxon>Bacillati</taxon>
        <taxon>Bacillota</taxon>
        <taxon>Bacilli</taxon>
        <taxon>Bacillales</taxon>
        <taxon>Bacillaceae</taxon>
        <taxon>Niallia</taxon>
    </lineage>
</organism>
<dbReference type="EMBL" id="PISE01000017">
    <property type="protein sequence ID" value="PKG23945.1"/>
    <property type="molecule type" value="Genomic_DNA"/>
</dbReference>
<dbReference type="AlphaFoldDB" id="A0A2N0Z355"/>
<reference evidence="1 2" key="1">
    <citation type="journal article" date="2003" name="Int. J. Syst. Evol. Microbiol.">
        <title>Bacillus nealsonii sp. nov., isolated from a spacecraft-assembly facility, whose spores are gamma-radiation resistant.</title>
        <authorList>
            <person name="Venkateswaran K."/>
            <person name="Kempf M."/>
            <person name="Chen F."/>
            <person name="Satomi M."/>
            <person name="Nicholson W."/>
            <person name="Kern R."/>
        </authorList>
    </citation>
    <scope>NUCLEOTIDE SEQUENCE [LARGE SCALE GENOMIC DNA]</scope>
    <source>
        <strain evidence="1 2">FO-92</strain>
    </source>
</reference>
<evidence type="ECO:0000313" key="2">
    <source>
        <dbReference type="Proteomes" id="UP000233375"/>
    </source>
</evidence>
<proteinExistence type="predicted"/>
<comment type="caution">
    <text evidence="1">The sequence shown here is derived from an EMBL/GenBank/DDBJ whole genome shotgun (WGS) entry which is preliminary data.</text>
</comment>
<dbReference type="RefSeq" id="WP_101176908.1">
    <property type="nucleotide sequence ID" value="NZ_PISE01000017.1"/>
</dbReference>
<dbReference type="Proteomes" id="UP000233375">
    <property type="component" value="Unassembled WGS sequence"/>
</dbReference>
<name>A0A2N0Z355_9BACI</name>
<gene>
    <name evidence="1" type="ORF">CWS01_09245</name>
</gene>
<protein>
    <submittedName>
        <fullName evidence="1">Uncharacterized protein</fullName>
    </submittedName>
</protein>
<sequence>MNEKIKVYIKKQNQSLVDTLSSYFSIEVYKDEMAEDEEPEIYHFFIYELGNIKPTGNDEFLSQDVFVHYISEKRVDIEENTLDIIALLRNKKFLFGGSTKGRHQKANTDAYVDRVSFAFRRMIKLGCPI</sequence>
<accession>A0A2N0Z355</accession>
<dbReference type="OrthoDB" id="2889770at2"/>
<evidence type="ECO:0000313" key="1">
    <source>
        <dbReference type="EMBL" id="PKG23945.1"/>
    </source>
</evidence>
<keyword evidence="2" id="KW-1185">Reference proteome</keyword>